<name>A0A0R1VG15_9LACO</name>
<dbReference type="InterPro" id="IPR053739">
    <property type="entry name" value="Bact_Immunity_Domain_sf"/>
</dbReference>
<dbReference type="EMBL" id="AZGB01000027">
    <property type="protein sequence ID" value="KRM04592.1"/>
    <property type="molecule type" value="Genomic_DNA"/>
</dbReference>
<dbReference type="Proteomes" id="UP000051451">
    <property type="component" value="Unassembled WGS sequence"/>
</dbReference>
<dbReference type="PATRIC" id="fig|1423750.3.peg.2319"/>
<dbReference type="Gene3D" id="1.20.1440.140">
    <property type="match status" value="1"/>
</dbReference>
<comment type="caution">
    <text evidence="1">The sequence shown here is derived from an EMBL/GenBank/DDBJ whole genome shotgun (WGS) entry which is preliminary data.</text>
</comment>
<evidence type="ECO:0000313" key="1">
    <source>
        <dbReference type="EMBL" id="KRM04592.1"/>
    </source>
</evidence>
<dbReference type="Pfam" id="PF08951">
    <property type="entry name" value="EntA_Immun"/>
    <property type="match status" value="1"/>
</dbReference>
<sequence>MKWYSGGKERGDEAIKIIEELLVELKSNVDNEPLENILLSYKNEIMSKSYSIPLLFNRMNLEISKTIRNHGIKLSDVESKKLKELMNLSNIRYGY</sequence>
<accession>A0A0R1VG15</accession>
<dbReference type="GO" id="GO:0030153">
    <property type="term" value="P:bacteriocin immunity"/>
    <property type="evidence" value="ECO:0007669"/>
    <property type="project" value="InterPro"/>
</dbReference>
<organism evidence="1 2">
    <name type="scientific">Liquorilactobacillus ghanensis DSM 18630</name>
    <dbReference type="NCBI Taxonomy" id="1423750"/>
    <lineage>
        <taxon>Bacteria</taxon>
        <taxon>Bacillati</taxon>
        <taxon>Bacillota</taxon>
        <taxon>Bacilli</taxon>
        <taxon>Lactobacillales</taxon>
        <taxon>Lactobacillaceae</taxon>
        <taxon>Liquorilactobacillus</taxon>
    </lineage>
</organism>
<reference evidence="1 2" key="1">
    <citation type="journal article" date="2015" name="Genome Announc.">
        <title>Expanding the biotechnology potential of lactobacilli through comparative genomics of 213 strains and associated genera.</title>
        <authorList>
            <person name="Sun Z."/>
            <person name="Harris H.M."/>
            <person name="McCann A."/>
            <person name="Guo C."/>
            <person name="Argimon S."/>
            <person name="Zhang W."/>
            <person name="Yang X."/>
            <person name="Jeffery I.B."/>
            <person name="Cooney J.C."/>
            <person name="Kagawa T.F."/>
            <person name="Liu W."/>
            <person name="Song Y."/>
            <person name="Salvetti E."/>
            <person name="Wrobel A."/>
            <person name="Rasinkangas P."/>
            <person name="Parkhill J."/>
            <person name="Rea M.C."/>
            <person name="O'Sullivan O."/>
            <person name="Ritari J."/>
            <person name="Douillard F.P."/>
            <person name="Paul Ross R."/>
            <person name="Yang R."/>
            <person name="Briner A.E."/>
            <person name="Felis G.E."/>
            <person name="de Vos W.M."/>
            <person name="Barrangou R."/>
            <person name="Klaenhammer T.R."/>
            <person name="Caufield P.W."/>
            <person name="Cui Y."/>
            <person name="Zhang H."/>
            <person name="O'Toole P.W."/>
        </authorList>
    </citation>
    <scope>NUCLEOTIDE SEQUENCE [LARGE SCALE GENOMIC DNA]</scope>
    <source>
        <strain evidence="1 2">DSM 18630</strain>
    </source>
</reference>
<evidence type="ECO:0000313" key="2">
    <source>
        <dbReference type="Proteomes" id="UP000051451"/>
    </source>
</evidence>
<gene>
    <name evidence="1" type="ORF">FC89_GL002280</name>
</gene>
<keyword evidence="2" id="KW-1185">Reference proteome</keyword>
<dbReference type="STRING" id="1423750.FC89_GL002280"/>
<dbReference type="AlphaFoldDB" id="A0A0R1VG15"/>
<evidence type="ECO:0008006" key="3">
    <source>
        <dbReference type="Google" id="ProtNLM"/>
    </source>
</evidence>
<dbReference type="RefSeq" id="WP_057872633.1">
    <property type="nucleotide sequence ID" value="NZ_AZGB01000027.1"/>
</dbReference>
<protein>
    <recommendedName>
        <fullName evidence="3">Bacteriocin immunity protein</fullName>
    </recommendedName>
</protein>
<dbReference type="InterPro" id="IPR015046">
    <property type="entry name" value="LciA_Immunity-like"/>
</dbReference>
<proteinExistence type="predicted"/>
<dbReference type="OrthoDB" id="2135506at2"/>
<dbReference type="GeneID" id="98319938"/>